<proteinExistence type="predicted"/>
<feature type="region of interest" description="Disordered" evidence="1">
    <location>
        <begin position="135"/>
        <end position="164"/>
    </location>
</feature>
<evidence type="ECO:0000256" key="1">
    <source>
        <dbReference type="SAM" id="MobiDB-lite"/>
    </source>
</evidence>
<organism evidence="2 3">
    <name type="scientific">Folsomia candida</name>
    <name type="common">Springtail</name>
    <dbReference type="NCBI Taxonomy" id="158441"/>
    <lineage>
        <taxon>Eukaryota</taxon>
        <taxon>Metazoa</taxon>
        <taxon>Ecdysozoa</taxon>
        <taxon>Arthropoda</taxon>
        <taxon>Hexapoda</taxon>
        <taxon>Collembola</taxon>
        <taxon>Entomobryomorpha</taxon>
        <taxon>Isotomoidea</taxon>
        <taxon>Isotomidae</taxon>
        <taxon>Proisotominae</taxon>
        <taxon>Folsomia</taxon>
    </lineage>
</organism>
<evidence type="ECO:0000313" key="2">
    <source>
        <dbReference type="EMBL" id="OXA53128.1"/>
    </source>
</evidence>
<evidence type="ECO:0000313" key="3">
    <source>
        <dbReference type="Proteomes" id="UP000198287"/>
    </source>
</evidence>
<dbReference type="AlphaFoldDB" id="A0A226E702"/>
<gene>
    <name evidence="2" type="ORF">Fcan01_12346</name>
</gene>
<keyword evidence="3" id="KW-1185">Reference proteome</keyword>
<reference evidence="2 3" key="1">
    <citation type="submission" date="2015-12" db="EMBL/GenBank/DDBJ databases">
        <title>The genome of Folsomia candida.</title>
        <authorList>
            <person name="Faddeeva A."/>
            <person name="Derks M.F."/>
            <person name="Anvar Y."/>
            <person name="Smit S."/>
            <person name="Van Straalen N."/>
            <person name="Roelofs D."/>
        </authorList>
    </citation>
    <scope>NUCLEOTIDE SEQUENCE [LARGE SCALE GENOMIC DNA]</scope>
    <source>
        <strain evidence="2 3">VU population</strain>
        <tissue evidence="2">Whole body</tissue>
    </source>
</reference>
<feature type="region of interest" description="Disordered" evidence="1">
    <location>
        <begin position="172"/>
        <end position="191"/>
    </location>
</feature>
<name>A0A226E702_FOLCA</name>
<comment type="caution">
    <text evidence="2">The sequence shown here is derived from an EMBL/GenBank/DDBJ whole genome shotgun (WGS) entry which is preliminary data.</text>
</comment>
<protein>
    <submittedName>
        <fullName evidence="2">Uncharacterized protein</fullName>
    </submittedName>
</protein>
<dbReference type="EMBL" id="LNIX01000006">
    <property type="protein sequence ID" value="OXA53128.1"/>
    <property type="molecule type" value="Genomic_DNA"/>
</dbReference>
<sequence length="213" mass="23731">MMNIPMKDFGLNNIVQNHGVLSETLPLIESPPPPHDYEYLCHPTSIVHQPQHLHTNIPQSGVSGDCISSQQSHNNGVVHYGNQGPSTTYSLMSFSERESVTTSLYNLVTTTPVLTTATIINPPTYGPHILSTHETVSSIPNQGGVGHRDTDGVSSTSPSDHRYDELGNLRARNESFPALHNNYPPGHERKMNYQHHFNSSQSSHHRKRKRQSR</sequence>
<dbReference type="Proteomes" id="UP000198287">
    <property type="component" value="Unassembled WGS sequence"/>
</dbReference>
<accession>A0A226E702</accession>